<dbReference type="InterPro" id="IPR035903">
    <property type="entry name" value="HesB-like_dom_sf"/>
</dbReference>
<dbReference type="NCBIfam" id="TIGR00049">
    <property type="entry name" value="iron-sulfur cluster assembly accessory protein"/>
    <property type="match status" value="1"/>
</dbReference>
<dbReference type="PROSITE" id="PS01152">
    <property type="entry name" value="HESB"/>
    <property type="match status" value="1"/>
</dbReference>
<dbReference type="InterPro" id="IPR000361">
    <property type="entry name" value="ATAP_core_dom"/>
</dbReference>
<dbReference type="AlphaFoldDB" id="Q944M8"/>
<dbReference type="InterPro" id="IPR016092">
    <property type="entry name" value="ATAP"/>
</dbReference>
<dbReference type="SUPFAM" id="SSF89360">
    <property type="entry name" value="HesB-like domain"/>
    <property type="match status" value="1"/>
</dbReference>
<dbReference type="PANTHER" id="PTHR10072">
    <property type="entry name" value="IRON-SULFUR CLUSTER ASSEMBLY PROTEIN"/>
    <property type="match status" value="1"/>
</dbReference>
<dbReference type="Gene3D" id="2.60.300.12">
    <property type="entry name" value="HesB-like domain"/>
    <property type="match status" value="1"/>
</dbReference>
<reference evidence="4" key="1">
    <citation type="submission" date="2001-10" db="EMBL/GenBank/DDBJ databases">
        <authorList>
            <person name="Lemaire S.D."/>
            <person name="Wilson K."/>
            <person name="Rochaix J.-D."/>
        </authorList>
    </citation>
    <scope>NUCLEOTIDE SEQUENCE</scope>
</reference>
<dbReference type="eggNOG" id="KOG1120">
    <property type="taxonomic scope" value="Eukaryota"/>
</dbReference>
<name>Q944M8_CHLRE</name>
<dbReference type="GO" id="GO:0016226">
    <property type="term" value="P:iron-sulfur cluster assembly"/>
    <property type="evidence" value="ECO:0007669"/>
    <property type="project" value="InterPro"/>
</dbReference>
<dbReference type="FunFam" id="2.60.300.12:FF:000001">
    <property type="entry name" value="Iron-binding protein IscA"/>
    <property type="match status" value="1"/>
</dbReference>
<evidence type="ECO:0000259" key="3">
    <source>
        <dbReference type="Pfam" id="PF01521"/>
    </source>
</evidence>
<dbReference type="Pfam" id="PF01521">
    <property type="entry name" value="Fe-S_biosyn"/>
    <property type="match status" value="1"/>
</dbReference>
<accession>Q944M8</accession>
<dbReference type="InterPro" id="IPR050322">
    <property type="entry name" value="Fe-S_cluster_asmbl/transfer"/>
</dbReference>
<evidence type="ECO:0000256" key="2">
    <source>
        <dbReference type="ARBA" id="ARBA00057984"/>
    </source>
</evidence>
<dbReference type="SMR" id="Q944M8"/>
<dbReference type="GO" id="GO:0051536">
    <property type="term" value="F:iron-sulfur cluster binding"/>
    <property type="evidence" value="ECO:0007669"/>
    <property type="project" value="InterPro"/>
</dbReference>
<evidence type="ECO:0000313" key="4">
    <source>
        <dbReference type="EMBL" id="AAL29443.1"/>
    </source>
</evidence>
<organism evidence="4">
    <name type="scientific">Chlamydomonas reinhardtii</name>
    <name type="common">Chlamydomonas smithii</name>
    <dbReference type="NCBI Taxonomy" id="3055"/>
    <lineage>
        <taxon>Eukaryota</taxon>
        <taxon>Viridiplantae</taxon>
        <taxon>Chlorophyta</taxon>
        <taxon>core chlorophytes</taxon>
        <taxon>Chlorophyceae</taxon>
        <taxon>CS clade</taxon>
        <taxon>Chlamydomonadales</taxon>
        <taxon>Chlamydomonadaceae</taxon>
        <taxon>Chlamydomonas</taxon>
    </lineage>
</organism>
<dbReference type="OrthoDB" id="333486at2759"/>
<dbReference type="HOGENOM" id="CLU_069054_4_0_1"/>
<feature type="domain" description="Core" evidence="3">
    <location>
        <begin position="26"/>
        <end position="125"/>
    </location>
</feature>
<comment type="similarity">
    <text evidence="1">Belongs to the HesB/IscA family.</text>
</comment>
<dbReference type="EMBL" id="AF428268">
    <property type="protein sequence ID" value="AAL29443.1"/>
    <property type="molecule type" value="mRNA"/>
</dbReference>
<dbReference type="RefSeq" id="XP_001697636.2">
    <property type="nucleotide sequence ID" value="XM_001697584.2"/>
</dbReference>
<dbReference type="PANTHER" id="PTHR10072:SF41">
    <property type="entry name" value="IRON-SULFUR CLUSTER ASSEMBLY 1 HOMOLOG, MITOCHONDRIAL"/>
    <property type="match status" value="1"/>
</dbReference>
<dbReference type="InterPro" id="IPR017870">
    <property type="entry name" value="FeS_cluster_insertion_CS"/>
</dbReference>
<evidence type="ECO:0000256" key="1">
    <source>
        <dbReference type="ARBA" id="ARBA00006718"/>
    </source>
</evidence>
<dbReference type="KEGG" id="cre:CHLRE_09g400775v5"/>
<sequence length="129" mass="14343">MKSTLGLLAEALKETARSPRMRKAAVELTEAAAGRIKELLNKRHKEYLKLGVKTRGCSGMSYTLNYADNKGKFDEVVEDKGVRIIIEPQALMHVLGTKMDYVKDDLRQEFVFVNPNAKGTCGCGESFTT</sequence>
<comment type="function">
    <text evidence="2">Involved in the assembly of mitochondrial iron-sulfur proteins. Probably involved in the binding of an intermediate of Fe/S cluster assembly.</text>
</comment>
<proteinExistence type="evidence at transcript level"/>
<protein>
    <submittedName>
        <fullName evidence="4">Iron-sulfur cluster assembly protein IscA</fullName>
    </submittedName>
</protein>
<dbReference type="GeneID" id="5723151"/>